<dbReference type="Proteomes" id="UP000297998">
    <property type="component" value="Unassembled WGS sequence"/>
</dbReference>
<name>A0A4Z1B274_9FLAO</name>
<keyword evidence="2" id="KW-1185">Reference proteome</keyword>
<sequence>MKNIQIVVAMFLSIFSLGQVSIGKDKVNGSATILDFNETNNTRGIILSAVNNVSNALATVSANNNGTFLLDKSDNKIKMYENNVWV</sequence>
<comment type="caution">
    <text evidence="1">The sequence shown here is derived from an EMBL/GenBank/DDBJ whole genome shotgun (WGS) entry which is preliminary data.</text>
</comment>
<proteinExistence type="predicted"/>
<organism evidence="1 2">
    <name type="scientific">Empedobacter tilapiae</name>
    <dbReference type="NCBI Taxonomy" id="2491114"/>
    <lineage>
        <taxon>Bacteria</taxon>
        <taxon>Pseudomonadati</taxon>
        <taxon>Bacteroidota</taxon>
        <taxon>Flavobacteriia</taxon>
        <taxon>Flavobacteriales</taxon>
        <taxon>Weeksellaceae</taxon>
        <taxon>Empedobacter</taxon>
    </lineage>
</organism>
<evidence type="ECO:0000313" key="2">
    <source>
        <dbReference type="Proteomes" id="UP000297998"/>
    </source>
</evidence>
<feature type="non-terminal residue" evidence="1">
    <location>
        <position position="86"/>
    </location>
</feature>
<protein>
    <submittedName>
        <fullName evidence="1">Uncharacterized protein</fullName>
    </submittedName>
</protein>
<dbReference type="EMBL" id="SRPE01000020">
    <property type="protein sequence ID" value="TGN21454.1"/>
    <property type="molecule type" value="Genomic_DNA"/>
</dbReference>
<dbReference type="AlphaFoldDB" id="A0A4Z1B274"/>
<evidence type="ECO:0000313" key="1">
    <source>
        <dbReference type="EMBL" id="TGN21454.1"/>
    </source>
</evidence>
<reference evidence="1 2" key="1">
    <citation type="submission" date="2019-03" db="EMBL/GenBank/DDBJ databases">
        <title>Empedobacter tilapiae sp. nov., isolated from an intestine of Nile tilapia Oreochromis niloticus.</title>
        <authorList>
            <person name="Kim Y.-O."/>
            <person name="Yoon J.-H."/>
        </authorList>
    </citation>
    <scope>NUCLEOTIDE SEQUENCE [LARGE SCALE GENOMIC DNA]</scope>
    <source>
        <strain evidence="1 2">MRS2</strain>
    </source>
</reference>
<gene>
    <name evidence="1" type="ORF">E4J94_17400</name>
</gene>
<accession>A0A4Z1B274</accession>